<dbReference type="EMBL" id="BQNB010016688">
    <property type="protein sequence ID" value="GJT54626.1"/>
    <property type="molecule type" value="Genomic_DNA"/>
</dbReference>
<gene>
    <name evidence="2" type="ORF">Tco_0989680</name>
</gene>
<keyword evidence="3" id="KW-1185">Reference proteome</keyword>
<accession>A0ABQ5EUC3</accession>
<evidence type="ECO:0000313" key="3">
    <source>
        <dbReference type="Proteomes" id="UP001151760"/>
    </source>
</evidence>
<name>A0ABQ5EUC3_9ASTR</name>
<dbReference type="Proteomes" id="UP001151760">
    <property type="component" value="Unassembled WGS sequence"/>
</dbReference>
<evidence type="ECO:0000256" key="1">
    <source>
        <dbReference type="SAM" id="MobiDB-lite"/>
    </source>
</evidence>
<feature type="compositionally biased region" description="Basic and acidic residues" evidence="1">
    <location>
        <begin position="1"/>
        <end position="17"/>
    </location>
</feature>
<feature type="compositionally biased region" description="Polar residues" evidence="1">
    <location>
        <begin position="25"/>
        <end position="37"/>
    </location>
</feature>
<organism evidence="2 3">
    <name type="scientific">Tanacetum coccineum</name>
    <dbReference type="NCBI Taxonomy" id="301880"/>
    <lineage>
        <taxon>Eukaryota</taxon>
        <taxon>Viridiplantae</taxon>
        <taxon>Streptophyta</taxon>
        <taxon>Embryophyta</taxon>
        <taxon>Tracheophyta</taxon>
        <taxon>Spermatophyta</taxon>
        <taxon>Magnoliopsida</taxon>
        <taxon>eudicotyledons</taxon>
        <taxon>Gunneridae</taxon>
        <taxon>Pentapetalae</taxon>
        <taxon>asterids</taxon>
        <taxon>campanulids</taxon>
        <taxon>Asterales</taxon>
        <taxon>Asteraceae</taxon>
        <taxon>Asteroideae</taxon>
        <taxon>Anthemideae</taxon>
        <taxon>Anthemidinae</taxon>
        <taxon>Tanacetum</taxon>
    </lineage>
</organism>
<reference evidence="2" key="1">
    <citation type="journal article" date="2022" name="Int. J. Mol. Sci.">
        <title>Draft Genome of Tanacetum Coccineum: Genomic Comparison of Closely Related Tanacetum-Family Plants.</title>
        <authorList>
            <person name="Yamashiro T."/>
            <person name="Shiraishi A."/>
            <person name="Nakayama K."/>
            <person name="Satake H."/>
        </authorList>
    </citation>
    <scope>NUCLEOTIDE SEQUENCE</scope>
</reference>
<protein>
    <submittedName>
        <fullName evidence="2">Uncharacterized protein</fullName>
    </submittedName>
</protein>
<proteinExistence type="predicted"/>
<comment type="caution">
    <text evidence="2">The sequence shown here is derived from an EMBL/GenBank/DDBJ whole genome shotgun (WGS) entry which is preliminary data.</text>
</comment>
<reference evidence="2" key="2">
    <citation type="submission" date="2022-01" db="EMBL/GenBank/DDBJ databases">
        <authorList>
            <person name="Yamashiro T."/>
            <person name="Shiraishi A."/>
            <person name="Satake H."/>
            <person name="Nakayama K."/>
        </authorList>
    </citation>
    <scope>NUCLEOTIDE SEQUENCE</scope>
</reference>
<evidence type="ECO:0000313" key="2">
    <source>
        <dbReference type="EMBL" id="GJT54626.1"/>
    </source>
</evidence>
<feature type="region of interest" description="Disordered" evidence="1">
    <location>
        <begin position="1"/>
        <end position="43"/>
    </location>
</feature>
<sequence>MEEERARQEAAVKKVTEKEEESTSQDATMSENVGTSESENKKDDLMPAHLATSKECLVLGFENYVIHIGESNEARSKKSRGVAEGERRALCYVQDNGSRKKKKMEAEIHRRLWDPGIKIVFRQHLEDKVVSEGVGSVTTAKSRITIK</sequence>